<keyword evidence="5" id="KW-1185">Reference proteome</keyword>
<dbReference type="Pfam" id="PF02784">
    <property type="entry name" value="Orn_Arg_deC_N"/>
    <property type="match status" value="1"/>
</dbReference>
<dbReference type="InterPro" id="IPR022657">
    <property type="entry name" value="De-COase2_CS"/>
</dbReference>
<keyword evidence="2" id="KW-0663">Pyridoxal phosphate</keyword>
<dbReference type="GO" id="GO:0008836">
    <property type="term" value="F:diaminopimelate decarboxylase activity"/>
    <property type="evidence" value="ECO:0007669"/>
    <property type="project" value="UniProtKB-EC"/>
</dbReference>
<evidence type="ECO:0000256" key="2">
    <source>
        <dbReference type="ARBA" id="ARBA00022898"/>
    </source>
</evidence>
<accession>A0A517LYA9</accession>
<gene>
    <name evidence="4" type="primary">lysA_3</name>
    <name evidence="4" type="ORF">EC9_17950</name>
</gene>
<name>A0A517LYA9_9BACT</name>
<organism evidence="4 5">
    <name type="scientific">Rosistilla ulvae</name>
    <dbReference type="NCBI Taxonomy" id="1930277"/>
    <lineage>
        <taxon>Bacteria</taxon>
        <taxon>Pseudomonadati</taxon>
        <taxon>Planctomycetota</taxon>
        <taxon>Planctomycetia</taxon>
        <taxon>Pirellulales</taxon>
        <taxon>Pirellulaceae</taxon>
        <taxon>Rosistilla</taxon>
    </lineage>
</organism>
<dbReference type="InterPro" id="IPR022644">
    <property type="entry name" value="De-COase2_N"/>
</dbReference>
<feature type="domain" description="Orn/DAP/Arg decarboxylase 2 N-terminal" evidence="3">
    <location>
        <begin position="72"/>
        <end position="276"/>
    </location>
</feature>
<evidence type="ECO:0000313" key="4">
    <source>
        <dbReference type="EMBL" id="QDS87616.1"/>
    </source>
</evidence>
<proteinExistence type="predicted"/>
<dbReference type="GO" id="GO:0009089">
    <property type="term" value="P:lysine biosynthetic process via diaminopimelate"/>
    <property type="evidence" value="ECO:0007669"/>
    <property type="project" value="TreeGrafter"/>
</dbReference>
<reference evidence="4 5" key="1">
    <citation type="submission" date="2019-02" db="EMBL/GenBank/DDBJ databases">
        <title>Deep-cultivation of Planctomycetes and their phenomic and genomic characterization uncovers novel biology.</title>
        <authorList>
            <person name="Wiegand S."/>
            <person name="Jogler M."/>
            <person name="Boedeker C."/>
            <person name="Pinto D."/>
            <person name="Vollmers J."/>
            <person name="Rivas-Marin E."/>
            <person name="Kohn T."/>
            <person name="Peeters S.H."/>
            <person name="Heuer A."/>
            <person name="Rast P."/>
            <person name="Oberbeckmann S."/>
            <person name="Bunk B."/>
            <person name="Jeske O."/>
            <person name="Meyerdierks A."/>
            <person name="Storesund J.E."/>
            <person name="Kallscheuer N."/>
            <person name="Luecker S."/>
            <person name="Lage O.M."/>
            <person name="Pohl T."/>
            <person name="Merkel B.J."/>
            <person name="Hornburger P."/>
            <person name="Mueller R.-W."/>
            <person name="Bruemmer F."/>
            <person name="Labrenz M."/>
            <person name="Spormann A.M."/>
            <person name="Op den Camp H."/>
            <person name="Overmann J."/>
            <person name="Amann R."/>
            <person name="Jetten M.S.M."/>
            <person name="Mascher T."/>
            <person name="Medema M.H."/>
            <person name="Devos D.P."/>
            <person name="Kaster A.-K."/>
            <person name="Ovreas L."/>
            <person name="Rohde M."/>
            <person name="Galperin M.Y."/>
            <person name="Jogler C."/>
        </authorList>
    </citation>
    <scope>NUCLEOTIDE SEQUENCE [LARGE SCALE GENOMIC DNA]</scope>
    <source>
        <strain evidence="4 5">EC9</strain>
    </source>
</reference>
<keyword evidence="4" id="KW-0456">Lyase</keyword>
<dbReference type="Proteomes" id="UP000319557">
    <property type="component" value="Chromosome"/>
</dbReference>
<dbReference type="PANTHER" id="PTHR43727">
    <property type="entry name" value="DIAMINOPIMELATE DECARBOXYLASE"/>
    <property type="match status" value="1"/>
</dbReference>
<comment type="cofactor">
    <cofactor evidence="1">
        <name>pyridoxal 5'-phosphate</name>
        <dbReference type="ChEBI" id="CHEBI:597326"/>
    </cofactor>
</comment>
<dbReference type="AlphaFoldDB" id="A0A517LYA9"/>
<sequence length="498" mass="55186">MTCSFETSDPTDRQRIATLRSFCQGTPPLDAVLEPWMVELLSDRRLELDAACERFGSPLNVISAEPMVRNIEQLNRVANERDLRFQVYFARKANKCLAFVDAANWIGAGIDVASEAECQQAIDRGVRSADILCTAAIKPRSLIRLCLQNRVPIAIDNIDELRCVEAVAAELAIEAEVAIRISGFQHDGEKLFSRFGFDIDEAGHLLRQIPDSSDEASVRVCGIHFHLDGYSAAQRISAIRQSLPLIDRFRSLGHDVRFLDIGGGLPMCYLGSKSQWEAFHAEHRSALLGERKPITFKNDGLGFINVDGKLHGRRNTYPYYQSPTAAAWLAGVLDAEFEPGETLAAAIRHRQLQLRCEPGRSVLNGCGITVARVEFVKRRPSGDSFVGVAMNRTQCRTGSDDFLVDPLVLQTNESASLDRNEALAGYLVGAYCTESELISLRRFRFPQGIAAGDLVVLPNTAGYFMHFLESRSHQFPLATNVVVDRNGEDLFHVDAIDS</sequence>
<dbReference type="CDD" id="cd06842">
    <property type="entry name" value="PLPDE_III_Y4yA_like"/>
    <property type="match status" value="1"/>
</dbReference>
<evidence type="ECO:0000256" key="1">
    <source>
        <dbReference type="ARBA" id="ARBA00001933"/>
    </source>
</evidence>
<evidence type="ECO:0000259" key="3">
    <source>
        <dbReference type="Pfam" id="PF02784"/>
    </source>
</evidence>
<dbReference type="PROSITE" id="PS00878">
    <property type="entry name" value="ODR_DC_2_1"/>
    <property type="match status" value="1"/>
</dbReference>
<dbReference type="InterPro" id="IPR042152">
    <property type="entry name" value="Y4yA-like"/>
</dbReference>
<dbReference type="KEGG" id="ruv:EC9_17950"/>
<dbReference type="Gene3D" id="3.20.20.10">
    <property type="entry name" value="Alanine racemase"/>
    <property type="match status" value="1"/>
</dbReference>
<protein>
    <submittedName>
        <fullName evidence="4">Diaminopimelate decarboxylase</fullName>
        <ecNumber evidence="4">4.1.1.20</ecNumber>
    </submittedName>
</protein>
<dbReference type="SUPFAM" id="SSF50621">
    <property type="entry name" value="Alanine racemase C-terminal domain-like"/>
    <property type="match status" value="1"/>
</dbReference>
<dbReference type="PROSITE" id="PS00879">
    <property type="entry name" value="ODR_DC_2_2"/>
    <property type="match status" value="1"/>
</dbReference>
<dbReference type="InterPro" id="IPR022653">
    <property type="entry name" value="De-COase2_pyr-phos_BS"/>
</dbReference>
<dbReference type="SUPFAM" id="SSF51419">
    <property type="entry name" value="PLP-binding barrel"/>
    <property type="match status" value="1"/>
</dbReference>
<evidence type="ECO:0000313" key="5">
    <source>
        <dbReference type="Proteomes" id="UP000319557"/>
    </source>
</evidence>
<dbReference type="PANTHER" id="PTHR43727:SF2">
    <property type="entry name" value="GROUP IV DECARBOXYLASE"/>
    <property type="match status" value="1"/>
</dbReference>
<dbReference type="InterPro" id="IPR029066">
    <property type="entry name" value="PLP-binding_barrel"/>
</dbReference>
<dbReference type="Gene3D" id="2.40.37.10">
    <property type="entry name" value="Lyase, Ornithine Decarboxylase, Chain A, domain 1"/>
    <property type="match status" value="1"/>
</dbReference>
<dbReference type="InterPro" id="IPR009006">
    <property type="entry name" value="Ala_racemase/Decarboxylase_C"/>
</dbReference>
<dbReference type="EC" id="4.1.1.20" evidence="4"/>
<dbReference type="EMBL" id="CP036261">
    <property type="protein sequence ID" value="QDS87616.1"/>
    <property type="molecule type" value="Genomic_DNA"/>
</dbReference>
<dbReference type="RefSeq" id="WP_145344094.1">
    <property type="nucleotide sequence ID" value="NZ_CP036261.1"/>
</dbReference>
<dbReference type="OrthoDB" id="9802241at2"/>